<keyword evidence="2" id="KW-0812">Transmembrane</keyword>
<evidence type="ECO:0008006" key="5">
    <source>
        <dbReference type="Google" id="ProtNLM"/>
    </source>
</evidence>
<name>A0A1J6KF59_NICAT</name>
<dbReference type="Gramene" id="OIT20535">
    <property type="protein sequence ID" value="OIT20535"/>
    <property type="gene ID" value="A4A49_37711"/>
</dbReference>
<dbReference type="PANTHER" id="PTHR46413:SF1">
    <property type="entry name" value="HEAVY METAL-ASSOCIATED ISOPRENYLATED PLANT PROTEIN 6"/>
    <property type="match status" value="1"/>
</dbReference>
<evidence type="ECO:0000313" key="3">
    <source>
        <dbReference type="EMBL" id="OIT20535.1"/>
    </source>
</evidence>
<dbReference type="EMBL" id="MJEQ01005178">
    <property type="protein sequence ID" value="OIT20535.1"/>
    <property type="molecule type" value="Genomic_DNA"/>
</dbReference>
<keyword evidence="2" id="KW-0472">Membrane</keyword>
<evidence type="ECO:0000256" key="1">
    <source>
        <dbReference type="SAM" id="MobiDB-lite"/>
    </source>
</evidence>
<proteinExistence type="predicted"/>
<dbReference type="PANTHER" id="PTHR46413">
    <property type="entry name" value="HEAVY METAL-ASSOCIATED ISOPRENYLATED PLANT PROTEIN 6"/>
    <property type="match status" value="1"/>
</dbReference>
<dbReference type="InterPro" id="IPR044594">
    <property type="entry name" value="HIPP01/3/5/6"/>
</dbReference>
<evidence type="ECO:0000313" key="4">
    <source>
        <dbReference type="Proteomes" id="UP000187609"/>
    </source>
</evidence>
<dbReference type="AlphaFoldDB" id="A0A1J6KF59"/>
<protein>
    <recommendedName>
        <fullName evidence="5">HMA domain-containing protein</fullName>
    </recommendedName>
</protein>
<feature type="transmembrane region" description="Helical" evidence="2">
    <location>
        <begin position="149"/>
        <end position="167"/>
    </location>
</feature>
<sequence length="168" mass="18997">MEEEIEQNVSANFEIDMHCACKGCNSRVHKCIQDLQDNKGLKSSGISIEQKGTKFMVKLVGKLNPVKLQKKLKGKLKKRVELVAPEPNEEDGAAAEEKEESGRVEDNEAEQSTEQFRHIHSLPVSTYAFVHEDYHYDPSHLVPVRVENSLFVLFYCLGVLLVLCIVLN</sequence>
<dbReference type="Gene3D" id="3.30.70.100">
    <property type="match status" value="1"/>
</dbReference>
<dbReference type="Proteomes" id="UP000187609">
    <property type="component" value="Unassembled WGS sequence"/>
</dbReference>
<accession>A0A1J6KF59</accession>
<dbReference type="GO" id="GO:0046872">
    <property type="term" value="F:metal ion binding"/>
    <property type="evidence" value="ECO:0007669"/>
    <property type="project" value="InterPro"/>
</dbReference>
<keyword evidence="4" id="KW-1185">Reference proteome</keyword>
<gene>
    <name evidence="3" type="ORF">A4A49_37711</name>
</gene>
<evidence type="ECO:0000256" key="2">
    <source>
        <dbReference type="SAM" id="Phobius"/>
    </source>
</evidence>
<keyword evidence="2" id="KW-1133">Transmembrane helix</keyword>
<reference evidence="3" key="1">
    <citation type="submission" date="2016-11" db="EMBL/GenBank/DDBJ databases">
        <title>The genome of Nicotiana attenuata.</title>
        <authorList>
            <person name="Xu S."/>
            <person name="Brockmoeller T."/>
            <person name="Gaquerel E."/>
            <person name="Navarro A."/>
            <person name="Kuhl H."/>
            <person name="Gase K."/>
            <person name="Ling Z."/>
            <person name="Zhou W."/>
            <person name="Kreitzer C."/>
            <person name="Stanke M."/>
            <person name="Tang H."/>
            <person name="Lyons E."/>
            <person name="Pandey P."/>
            <person name="Pandey S.P."/>
            <person name="Timmermann B."/>
            <person name="Baldwin I.T."/>
        </authorList>
    </citation>
    <scope>NUCLEOTIDE SEQUENCE [LARGE SCALE GENOMIC DNA]</scope>
    <source>
        <strain evidence="3">UT</strain>
    </source>
</reference>
<organism evidence="3 4">
    <name type="scientific">Nicotiana attenuata</name>
    <name type="common">Coyote tobacco</name>
    <dbReference type="NCBI Taxonomy" id="49451"/>
    <lineage>
        <taxon>Eukaryota</taxon>
        <taxon>Viridiplantae</taxon>
        <taxon>Streptophyta</taxon>
        <taxon>Embryophyta</taxon>
        <taxon>Tracheophyta</taxon>
        <taxon>Spermatophyta</taxon>
        <taxon>Magnoliopsida</taxon>
        <taxon>eudicotyledons</taxon>
        <taxon>Gunneridae</taxon>
        <taxon>Pentapetalae</taxon>
        <taxon>asterids</taxon>
        <taxon>lamiids</taxon>
        <taxon>Solanales</taxon>
        <taxon>Solanaceae</taxon>
        <taxon>Nicotianoideae</taxon>
        <taxon>Nicotianeae</taxon>
        <taxon>Nicotiana</taxon>
    </lineage>
</organism>
<feature type="compositionally biased region" description="Acidic residues" evidence="1">
    <location>
        <begin position="87"/>
        <end position="99"/>
    </location>
</feature>
<comment type="caution">
    <text evidence="3">The sequence shown here is derived from an EMBL/GenBank/DDBJ whole genome shotgun (WGS) entry which is preliminary data.</text>
</comment>
<dbReference type="SMR" id="A0A1J6KF59"/>
<feature type="region of interest" description="Disordered" evidence="1">
    <location>
        <begin position="83"/>
        <end position="115"/>
    </location>
</feature>